<feature type="compositionally biased region" description="Pro residues" evidence="1">
    <location>
        <begin position="72"/>
        <end position="87"/>
    </location>
</feature>
<reference evidence="2 3" key="1">
    <citation type="submission" date="2014-04" db="EMBL/GenBank/DDBJ databases">
        <title>Evolutionary Origins and Diversification of the Mycorrhizal Mutualists.</title>
        <authorList>
            <consortium name="DOE Joint Genome Institute"/>
            <consortium name="Mycorrhizal Genomics Consortium"/>
            <person name="Kohler A."/>
            <person name="Kuo A."/>
            <person name="Nagy L.G."/>
            <person name="Floudas D."/>
            <person name="Copeland A."/>
            <person name="Barry K.W."/>
            <person name="Cichocki N."/>
            <person name="Veneault-Fourrey C."/>
            <person name="LaButti K."/>
            <person name="Lindquist E.A."/>
            <person name="Lipzen A."/>
            <person name="Lundell T."/>
            <person name="Morin E."/>
            <person name="Murat C."/>
            <person name="Riley R."/>
            <person name="Ohm R."/>
            <person name="Sun H."/>
            <person name="Tunlid A."/>
            <person name="Henrissat B."/>
            <person name="Grigoriev I.V."/>
            <person name="Hibbett D.S."/>
            <person name="Martin F."/>
        </authorList>
    </citation>
    <scope>NUCLEOTIDE SEQUENCE [LARGE SCALE GENOMIC DNA]</scope>
    <source>
        <strain evidence="2 3">FD-317 M1</strain>
    </source>
</reference>
<evidence type="ECO:0000256" key="1">
    <source>
        <dbReference type="SAM" id="MobiDB-lite"/>
    </source>
</evidence>
<dbReference type="OrthoDB" id="3071303at2759"/>
<feature type="region of interest" description="Disordered" evidence="1">
    <location>
        <begin position="328"/>
        <end position="396"/>
    </location>
</feature>
<feature type="compositionally biased region" description="Polar residues" evidence="1">
    <location>
        <begin position="214"/>
        <end position="230"/>
    </location>
</feature>
<dbReference type="EMBL" id="KN834779">
    <property type="protein sequence ID" value="KIK59629.1"/>
    <property type="molecule type" value="Genomic_DNA"/>
</dbReference>
<protein>
    <submittedName>
        <fullName evidence="2">Uncharacterized protein</fullName>
    </submittedName>
</protein>
<keyword evidence="3" id="KW-1185">Reference proteome</keyword>
<accession>A0A0D0CAX9</accession>
<sequence length="501" mass="51376">MLLSASKSSQGGPPRISQLLPTVKCSNCNQPVPLNELGDHVCSVPPPVPSVPANTTSGFKGRLQGLLSAPAAKPPPTHPIPSPPATPTQPLSPASPNRPSTPPKASSPPRQPRRPSFASNKTGSTASFQPRSSPLARSFSDQSTEDYFSSKQSDSGLSKSVPGPSTGLHVAGKASVSSFRSALSGKSSSSGGRDSTRDTRISGGSYGNEKRDTVSSVGTARPSFISSPKPQSSPVPMNLPPKSPTSPSALSAQRSPTSPSSLSAPKSPSSSPQIPPISPRLPESRTMSPVSPLTALTNAATVSAMSMSMAPSSSAPAALNSTPVVRPSFSSMGRRPEPIDTSRAPSISNGPISARLPLNNQVPRGPFPPNPNGPDASVLSPGLPHHAMTPSVHHHEPDTKIGGEAGMAGVGRRGFAAAARAALFAANMGAPNGGPLDSRGPFLDIDAAVRSESISSCAFLPFLSLLFFFLRAIISRMSSFRVLFGCISPGGWLSCSGCEAS</sequence>
<feature type="compositionally biased region" description="Pro residues" evidence="1">
    <location>
        <begin position="231"/>
        <end position="244"/>
    </location>
</feature>
<feature type="compositionally biased region" description="Pro residues" evidence="1">
    <location>
        <begin position="99"/>
        <end position="110"/>
    </location>
</feature>
<feature type="region of interest" description="Disordered" evidence="1">
    <location>
        <begin position="1"/>
        <end position="20"/>
    </location>
</feature>
<feature type="compositionally biased region" description="Low complexity" evidence="1">
    <location>
        <begin position="149"/>
        <end position="160"/>
    </location>
</feature>
<proteinExistence type="predicted"/>
<dbReference type="Proteomes" id="UP000053593">
    <property type="component" value="Unassembled WGS sequence"/>
</dbReference>
<dbReference type="AlphaFoldDB" id="A0A0D0CAX9"/>
<organism evidence="2 3">
    <name type="scientific">Collybiopsis luxurians FD-317 M1</name>
    <dbReference type="NCBI Taxonomy" id="944289"/>
    <lineage>
        <taxon>Eukaryota</taxon>
        <taxon>Fungi</taxon>
        <taxon>Dikarya</taxon>
        <taxon>Basidiomycota</taxon>
        <taxon>Agaricomycotina</taxon>
        <taxon>Agaricomycetes</taxon>
        <taxon>Agaricomycetidae</taxon>
        <taxon>Agaricales</taxon>
        <taxon>Marasmiineae</taxon>
        <taxon>Omphalotaceae</taxon>
        <taxon>Collybiopsis</taxon>
        <taxon>Collybiopsis luxurians</taxon>
    </lineage>
</organism>
<gene>
    <name evidence="2" type="ORF">GYMLUDRAFT_674094</name>
</gene>
<feature type="compositionally biased region" description="Polar residues" evidence="1">
    <location>
        <begin position="117"/>
        <end position="132"/>
    </location>
</feature>
<dbReference type="HOGENOM" id="CLU_544060_0_0_1"/>
<feature type="compositionally biased region" description="Polar residues" evidence="1">
    <location>
        <begin position="1"/>
        <end position="11"/>
    </location>
</feature>
<feature type="compositionally biased region" description="Low complexity" evidence="1">
    <location>
        <begin position="251"/>
        <end position="272"/>
    </location>
</feature>
<evidence type="ECO:0000313" key="2">
    <source>
        <dbReference type="EMBL" id="KIK59629.1"/>
    </source>
</evidence>
<feature type="region of interest" description="Disordered" evidence="1">
    <location>
        <begin position="31"/>
        <end position="290"/>
    </location>
</feature>
<evidence type="ECO:0000313" key="3">
    <source>
        <dbReference type="Proteomes" id="UP000053593"/>
    </source>
</evidence>
<feature type="compositionally biased region" description="Low complexity" evidence="1">
    <location>
        <begin position="177"/>
        <end position="193"/>
    </location>
</feature>
<name>A0A0D0CAX9_9AGAR</name>